<sequence>MVICRSDQEHFQTCVFTGISAKKYNWQPAGGGVAINVQRQILSDWQGCPSSQPICPQIVQLNSMSEPSTEIEDTGEMRMSTKVHVVMSCLLVTDAVML</sequence>
<organism evidence="1 2">
    <name type="scientific">Eleutherodactylus coqui</name>
    <name type="common">Puerto Rican coqui</name>
    <dbReference type="NCBI Taxonomy" id="57060"/>
    <lineage>
        <taxon>Eukaryota</taxon>
        <taxon>Metazoa</taxon>
        <taxon>Chordata</taxon>
        <taxon>Craniata</taxon>
        <taxon>Vertebrata</taxon>
        <taxon>Euteleostomi</taxon>
        <taxon>Amphibia</taxon>
        <taxon>Batrachia</taxon>
        <taxon>Anura</taxon>
        <taxon>Neobatrachia</taxon>
        <taxon>Hyloidea</taxon>
        <taxon>Eleutherodactylidae</taxon>
        <taxon>Eleutherodactylinae</taxon>
        <taxon>Eleutherodactylus</taxon>
        <taxon>Eleutherodactylus</taxon>
    </lineage>
</organism>
<gene>
    <name evidence="1" type="ORF">GDO78_011801</name>
</gene>
<name>A0A8J6F3Q7_ELECQ</name>
<dbReference type="Proteomes" id="UP000770717">
    <property type="component" value="Unassembled WGS sequence"/>
</dbReference>
<dbReference type="EMBL" id="WNTK01000007">
    <property type="protein sequence ID" value="KAG9479971.1"/>
    <property type="molecule type" value="Genomic_DNA"/>
</dbReference>
<keyword evidence="2" id="KW-1185">Reference proteome</keyword>
<proteinExistence type="predicted"/>
<evidence type="ECO:0000313" key="2">
    <source>
        <dbReference type="Proteomes" id="UP000770717"/>
    </source>
</evidence>
<evidence type="ECO:0000313" key="1">
    <source>
        <dbReference type="EMBL" id="KAG9479971.1"/>
    </source>
</evidence>
<comment type="caution">
    <text evidence="1">The sequence shown here is derived from an EMBL/GenBank/DDBJ whole genome shotgun (WGS) entry which is preliminary data.</text>
</comment>
<accession>A0A8J6F3Q7</accession>
<dbReference type="AlphaFoldDB" id="A0A8J6F3Q7"/>
<protein>
    <submittedName>
        <fullName evidence="1">Uncharacterized protein</fullName>
    </submittedName>
</protein>
<reference evidence="1" key="1">
    <citation type="thesis" date="2020" institute="ProQuest LLC" country="789 East Eisenhower Parkway, Ann Arbor, MI, USA">
        <title>Comparative Genomics and Chromosome Evolution.</title>
        <authorList>
            <person name="Mudd A.B."/>
        </authorList>
    </citation>
    <scope>NUCLEOTIDE SEQUENCE</scope>
    <source>
        <strain evidence="1">HN-11 Male</strain>
        <tissue evidence="1">Kidney and liver</tissue>
    </source>
</reference>